<dbReference type="OMA" id="GHEGSCN"/>
<reference evidence="2 3" key="1">
    <citation type="journal article" date="2018" name="Science">
        <title>The opium poppy genome and morphinan production.</title>
        <authorList>
            <person name="Guo L."/>
            <person name="Winzer T."/>
            <person name="Yang X."/>
            <person name="Li Y."/>
            <person name="Ning Z."/>
            <person name="He Z."/>
            <person name="Teodor R."/>
            <person name="Lu Y."/>
            <person name="Bowser T.A."/>
            <person name="Graham I.A."/>
            <person name="Ye K."/>
        </authorList>
    </citation>
    <scope>NUCLEOTIDE SEQUENCE [LARGE SCALE GENOMIC DNA]</scope>
    <source>
        <strain evidence="3">cv. HN1</strain>
        <tissue evidence="2">Leaves</tissue>
    </source>
</reference>
<dbReference type="EMBL" id="CM010722">
    <property type="protein sequence ID" value="RZC72883.1"/>
    <property type="molecule type" value="Genomic_DNA"/>
</dbReference>
<feature type="region of interest" description="Disordered" evidence="1">
    <location>
        <begin position="232"/>
        <end position="251"/>
    </location>
</feature>
<keyword evidence="3" id="KW-1185">Reference proteome</keyword>
<name>A0A4Y7KHR5_PAPSO</name>
<evidence type="ECO:0000313" key="3">
    <source>
        <dbReference type="Proteomes" id="UP000316621"/>
    </source>
</evidence>
<dbReference type="OrthoDB" id="1934555at2759"/>
<proteinExistence type="predicted"/>
<evidence type="ECO:0000313" key="2">
    <source>
        <dbReference type="EMBL" id="RZC72883.1"/>
    </source>
</evidence>
<dbReference type="PANTHER" id="PTHR34371:SF6">
    <property type="entry name" value="MEMBRANE-ASSOCIATED KINASE REGULATOR 6"/>
    <property type="match status" value="1"/>
</dbReference>
<feature type="region of interest" description="Disordered" evidence="1">
    <location>
        <begin position="1"/>
        <end position="38"/>
    </location>
</feature>
<evidence type="ECO:0000256" key="1">
    <source>
        <dbReference type="SAM" id="MobiDB-lite"/>
    </source>
</evidence>
<gene>
    <name evidence="2" type="ORF">C5167_048359</name>
</gene>
<dbReference type="Gramene" id="RZC72883">
    <property type="protein sequence ID" value="RZC72883"/>
    <property type="gene ID" value="C5167_048359"/>
</dbReference>
<protein>
    <submittedName>
        <fullName evidence="2">Uncharacterized protein</fullName>
    </submittedName>
</protein>
<organism evidence="2 3">
    <name type="scientific">Papaver somniferum</name>
    <name type="common">Opium poppy</name>
    <dbReference type="NCBI Taxonomy" id="3469"/>
    <lineage>
        <taxon>Eukaryota</taxon>
        <taxon>Viridiplantae</taxon>
        <taxon>Streptophyta</taxon>
        <taxon>Embryophyta</taxon>
        <taxon>Tracheophyta</taxon>
        <taxon>Spermatophyta</taxon>
        <taxon>Magnoliopsida</taxon>
        <taxon>Ranunculales</taxon>
        <taxon>Papaveraceae</taxon>
        <taxon>Papaveroideae</taxon>
        <taxon>Papaver</taxon>
    </lineage>
</organism>
<dbReference type="PANTHER" id="PTHR34371">
    <property type="entry name" value="OS01G0551000 PROTEIN"/>
    <property type="match status" value="1"/>
</dbReference>
<dbReference type="Pfam" id="PF05097">
    <property type="entry name" value="DUF688"/>
    <property type="match status" value="1"/>
</dbReference>
<sequence length="251" mass="27624">MGFEAEPEPTSAPKLSLFSLPNQSPEPTGMLTPPLRPPASVPFQWEEAPGKPRGGCCREILSNNVARCLELPPRLLSEVKIIEIPSPTTVLEGPYITGRSSSFSSASFSKERFSDTGHSSNNNNKVIGQGYFGNWVKKNSSSFKGFGGQSAEDNIVISRSSSSSVSSSVFVTEVVTGGGDDNFTKVKITRFRRRRGSFLSLSNTSSQLWASIYGAVKQLVPWKRRKINRQLKTREEEEEEESRSKLNLTTV</sequence>
<dbReference type="AlphaFoldDB" id="A0A4Y7KHR5"/>
<dbReference type="Proteomes" id="UP000316621">
    <property type="component" value="Chromosome 8"/>
</dbReference>
<dbReference type="InterPro" id="IPR007789">
    <property type="entry name" value="DUF688"/>
</dbReference>
<accession>A0A4Y7KHR5</accession>